<comment type="catalytic activity">
    <reaction evidence="12">
        <text>2-thio-N(6)-dimethylallyladenosine(37) in tRNA + S-adenosyl-L-methionine = 2-methylsulfanyl-N(6)-dimethylallyladenosine(37) in tRNA + S-adenosyl-L-homocysteine + H(+)</text>
        <dbReference type="Rhea" id="RHEA:37063"/>
        <dbReference type="Rhea" id="RHEA-COMP:10376"/>
        <dbReference type="Rhea" id="RHEA-COMP:10377"/>
        <dbReference type="ChEBI" id="CHEBI:15378"/>
        <dbReference type="ChEBI" id="CHEBI:57856"/>
        <dbReference type="ChEBI" id="CHEBI:59789"/>
        <dbReference type="ChEBI" id="CHEBI:74416"/>
        <dbReference type="ChEBI" id="CHEBI:74417"/>
    </reaction>
    <physiologicalReaction direction="left-to-right" evidence="12">
        <dbReference type="Rhea" id="RHEA:37064"/>
    </physiologicalReaction>
</comment>
<evidence type="ECO:0000256" key="4">
    <source>
        <dbReference type="ARBA" id="ARBA00022679"/>
    </source>
</evidence>
<dbReference type="NCBIfam" id="TIGR00089">
    <property type="entry name" value="MiaB/RimO family radical SAM methylthiotransferase"/>
    <property type="match status" value="1"/>
</dbReference>
<reference evidence="19 20" key="1">
    <citation type="submission" date="2018-06" db="EMBL/GenBank/DDBJ databases">
        <authorList>
            <consortium name="Pathogen Informatics"/>
            <person name="Doyle S."/>
        </authorList>
    </citation>
    <scope>NUCLEOTIDE SEQUENCE [LARGE SCALE GENOMIC DNA]</scope>
    <source>
        <strain evidence="19 20">NCTC7922</strain>
    </source>
</reference>
<dbReference type="NCBIfam" id="TIGR01574">
    <property type="entry name" value="miaB-methiolase"/>
    <property type="match status" value="1"/>
</dbReference>
<evidence type="ECO:0000256" key="14">
    <source>
        <dbReference type="HAMAP-Rule" id="MF_01864"/>
    </source>
</evidence>
<dbReference type="GO" id="GO:0051539">
    <property type="term" value="F:4 iron, 4 sulfur cluster binding"/>
    <property type="evidence" value="ECO:0007669"/>
    <property type="project" value="UniProtKB-UniRule"/>
</dbReference>
<dbReference type="SFLD" id="SFLDS00029">
    <property type="entry name" value="Radical_SAM"/>
    <property type="match status" value="1"/>
</dbReference>
<dbReference type="InterPro" id="IPR013848">
    <property type="entry name" value="Methylthiotransferase_N"/>
</dbReference>
<evidence type="ECO:0000256" key="2">
    <source>
        <dbReference type="ARBA" id="ARBA00022485"/>
    </source>
</evidence>
<feature type="binding site" evidence="14">
    <location>
        <position position="161"/>
    </location>
    <ligand>
        <name>[4Fe-4S] cluster</name>
        <dbReference type="ChEBI" id="CHEBI:49883"/>
        <label>2</label>
        <note>4Fe-4S-S-AdoMet</note>
    </ligand>
</feature>
<dbReference type="PANTHER" id="PTHR43020">
    <property type="entry name" value="CDK5 REGULATORY SUBUNIT-ASSOCIATED PROTEIN 1"/>
    <property type="match status" value="1"/>
</dbReference>
<dbReference type="GO" id="GO:0005829">
    <property type="term" value="C:cytosol"/>
    <property type="evidence" value="ECO:0007669"/>
    <property type="project" value="TreeGrafter"/>
</dbReference>
<dbReference type="EMBL" id="UGFC01000006">
    <property type="protein sequence ID" value="STM20716.1"/>
    <property type="molecule type" value="Genomic_DNA"/>
</dbReference>
<comment type="subcellular location">
    <subcellularLocation>
        <location evidence="14">Cytoplasm</location>
    </subcellularLocation>
</comment>
<feature type="domain" description="TRAM" evidence="16">
    <location>
        <begin position="378"/>
        <end position="441"/>
    </location>
</feature>
<keyword evidence="2 14" id="KW-0004">4Fe-4S</keyword>
<evidence type="ECO:0000313" key="20">
    <source>
        <dbReference type="Proteomes" id="UP000254174"/>
    </source>
</evidence>
<dbReference type="Gene3D" id="3.80.30.20">
    <property type="entry name" value="tm_1862 like domain"/>
    <property type="match status" value="1"/>
</dbReference>
<organism evidence="19 20">
    <name type="scientific">Escherichia coli</name>
    <dbReference type="NCBI Taxonomy" id="562"/>
    <lineage>
        <taxon>Bacteria</taxon>
        <taxon>Pseudomonadati</taxon>
        <taxon>Pseudomonadota</taxon>
        <taxon>Gammaproteobacteria</taxon>
        <taxon>Enterobacterales</taxon>
        <taxon>Enterobacteriaceae</taxon>
        <taxon>Escherichia</taxon>
    </lineage>
</organism>
<evidence type="ECO:0000256" key="7">
    <source>
        <dbReference type="ARBA" id="ARBA00022723"/>
    </source>
</evidence>
<accession>A0A377DI78</accession>
<feature type="binding site" evidence="14">
    <location>
        <position position="83"/>
    </location>
    <ligand>
        <name>[4Fe-4S] cluster</name>
        <dbReference type="ChEBI" id="CHEBI:49883"/>
        <label>1</label>
    </ligand>
</feature>
<feature type="domain" description="Radical SAM core" evidence="18">
    <location>
        <begin position="143"/>
        <end position="375"/>
    </location>
</feature>
<evidence type="ECO:0000256" key="15">
    <source>
        <dbReference type="SAM" id="Phobius"/>
    </source>
</evidence>
<feature type="binding site" evidence="14">
    <location>
        <position position="157"/>
    </location>
    <ligand>
        <name>[4Fe-4S] cluster</name>
        <dbReference type="ChEBI" id="CHEBI:49883"/>
        <label>2</label>
        <note>4Fe-4S-S-AdoMet</note>
    </ligand>
</feature>
<dbReference type="InterPro" id="IPR007197">
    <property type="entry name" value="rSAM"/>
</dbReference>
<evidence type="ECO:0000256" key="11">
    <source>
        <dbReference type="ARBA" id="ARBA00050926"/>
    </source>
</evidence>
<keyword evidence="4 14" id="KW-0808">Transferase</keyword>
<feature type="binding site" evidence="14">
    <location>
        <position position="49"/>
    </location>
    <ligand>
        <name>[4Fe-4S] cluster</name>
        <dbReference type="ChEBI" id="CHEBI:49883"/>
        <label>1</label>
    </ligand>
</feature>
<dbReference type="InterPro" id="IPR002792">
    <property type="entry name" value="TRAM_dom"/>
</dbReference>
<dbReference type="GO" id="GO:0046872">
    <property type="term" value="F:metal ion binding"/>
    <property type="evidence" value="ECO:0007669"/>
    <property type="project" value="UniProtKB-KW"/>
</dbReference>
<evidence type="ECO:0000256" key="6">
    <source>
        <dbReference type="ARBA" id="ARBA00022694"/>
    </source>
</evidence>
<dbReference type="FunFam" id="3.40.50.12160:FF:000001">
    <property type="entry name" value="tRNA-2-methylthio-N(6)-dimethylallyladenosine synthase"/>
    <property type="match status" value="1"/>
</dbReference>
<feature type="binding site" evidence="14">
    <location>
        <position position="12"/>
    </location>
    <ligand>
        <name>[4Fe-4S] cluster</name>
        <dbReference type="ChEBI" id="CHEBI:49883"/>
        <label>1</label>
    </ligand>
</feature>
<dbReference type="InterPro" id="IPR023404">
    <property type="entry name" value="rSAM_horseshoe"/>
</dbReference>
<comment type="similarity">
    <text evidence="14">Belongs to the methylthiotransferase family. MiaB subfamily.</text>
</comment>
<keyword evidence="6 14" id="KW-0819">tRNA processing</keyword>
<keyword evidence="15" id="KW-0472">Membrane</keyword>
<dbReference type="InterPro" id="IPR006463">
    <property type="entry name" value="MiaB_methiolase"/>
</dbReference>
<dbReference type="GO" id="GO:0035597">
    <property type="term" value="F:tRNA-2-methylthio-N(6)-dimethylallyladenosine(37) synthase activity"/>
    <property type="evidence" value="ECO:0007669"/>
    <property type="project" value="UniProtKB-EC"/>
</dbReference>
<dbReference type="SFLD" id="SFLDG01082">
    <property type="entry name" value="B12-binding_domain_containing"/>
    <property type="match status" value="1"/>
</dbReference>
<dbReference type="PROSITE" id="PS01278">
    <property type="entry name" value="MTTASE_RADICAL"/>
    <property type="match status" value="1"/>
</dbReference>
<comment type="catalytic activity">
    <reaction evidence="13">
        <text>N(6)-dimethylallyladenosine(37) in tRNA + (sulfur carrier)-SH + AH2 + 2 S-adenosyl-L-methionine = 2-methylsulfanyl-N(6)-dimethylallyladenosine(37) in tRNA + (sulfur carrier)-H + 5'-deoxyadenosine + L-methionine + A + S-adenosyl-L-homocysteine + 2 H(+)</text>
        <dbReference type="Rhea" id="RHEA:37067"/>
        <dbReference type="Rhea" id="RHEA-COMP:10375"/>
        <dbReference type="Rhea" id="RHEA-COMP:10376"/>
        <dbReference type="Rhea" id="RHEA-COMP:14737"/>
        <dbReference type="Rhea" id="RHEA-COMP:14739"/>
        <dbReference type="ChEBI" id="CHEBI:13193"/>
        <dbReference type="ChEBI" id="CHEBI:15378"/>
        <dbReference type="ChEBI" id="CHEBI:17319"/>
        <dbReference type="ChEBI" id="CHEBI:17499"/>
        <dbReference type="ChEBI" id="CHEBI:29917"/>
        <dbReference type="ChEBI" id="CHEBI:57844"/>
        <dbReference type="ChEBI" id="CHEBI:57856"/>
        <dbReference type="ChEBI" id="CHEBI:59789"/>
        <dbReference type="ChEBI" id="CHEBI:64428"/>
        <dbReference type="ChEBI" id="CHEBI:74415"/>
        <dbReference type="ChEBI" id="CHEBI:74417"/>
        <dbReference type="EC" id="2.8.4.3"/>
    </reaction>
    <physiologicalReaction direction="left-to-right" evidence="13">
        <dbReference type="Rhea" id="RHEA:37068"/>
    </physiologicalReaction>
</comment>
<comment type="function">
    <text evidence="1 14">Catalyzes the methylthiolation of N6-(dimethylallyl)adenosine (i(6)A), leading to the formation of 2-methylthio-N6-(dimethylallyl)adenosine (ms(2)i(6)A) at position 37 in tRNAs that read codons beginning with uridine.</text>
</comment>
<keyword evidence="5 14" id="KW-0949">S-adenosyl-L-methionine</keyword>
<feature type="transmembrane region" description="Helical" evidence="15">
    <location>
        <begin position="475"/>
        <end position="499"/>
    </location>
</feature>
<dbReference type="EC" id="2.8.4.3" evidence="10 14"/>
<comment type="catalytic activity">
    <reaction evidence="11">
        <text>N(6)-dimethylallyladenosine(37) in tRNA + (sulfur carrier)-SH + AH2 + S-adenosyl-L-methionine = 2-thio-N(6)-dimethylallyladenosine(37) in tRNA + (sulfur carrier)-H + 5'-deoxyadenosine + L-methionine + A + H(+)</text>
        <dbReference type="Rhea" id="RHEA:36339"/>
        <dbReference type="Rhea" id="RHEA-COMP:10375"/>
        <dbReference type="Rhea" id="RHEA-COMP:10377"/>
        <dbReference type="Rhea" id="RHEA-COMP:14737"/>
        <dbReference type="Rhea" id="RHEA-COMP:14739"/>
        <dbReference type="ChEBI" id="CHEBI:13193"/>
        <dbReference type="ChEBI" id="CHEBI:15378"/>
        <dbReference type="ChEBI" id="CHEBI:17319"/>
        <dbReference type="ChEBI" id="CHEBI:17499"/>
        <dbReference type="ChEBI" id="CHEBI:29917"/>
        <dbReference type="ChEBI" id="CHEBI:57844"/>
        <dbReference type="ChEBI" id="CHEBI:59789"/>
        <dbReference type="ChEBI" id="CHEBI:64428"/>
        <dbReference type="ChEBI" id="CHEBI:74415"/>
        <dbReference type="ChEBI" id="CHEBI:74416"/>
    </reaction>
    <physiologicalReaction direction="left-to-right" evidence="11">
        <dbReference type="Rhea" id="RHEA:36340"/>
    </physiologicalReaction>
</comment>
<comment type="subunit">
    <text evidence="14">Monomer.</text>
</comment>
<proteinExistence type="inferred from homology"/>
<feature type="domain" description="MTTase N-terminal" evidence="17">
    <location>
        <begin position="3"/>
        <end position="120"/>
    </location>
</feature>
<dbReference type="Proteomes" id="UP000254174">
    <property type="component" value="Unassembled WGS sequence"/>
</dbReference>
<feature type="binding site" evidence="14">
    <location>
        <position position="164"/>
    </location>
    <ligand>
        <name>[4Fe-4S] cluster</name>
        <dbReference type="ChEBI" id="CHEBI:49883"/>
        <label>2</label>
        <note>4Fe-4S-S-AdoMet</note>
    </ligand>
</feature>
<dbReference type="SFLD" id="SFLDG01061">
    <property type="entry name" value="methylthiotransferase"/>
    <property type="match status" value="1"/>
</dbReference>
<evidence type="ECO:0000256" key="12">
    <source>
        <dbReference type="ARBA" id="ARBA00052380"/>
    </source>
</evidence>
<evidence type="ECO:0000256" key="3">
    <source>
        <dbReference type="ARBA" id="ARBA00022490"/>
    </source>
</evidence>
<keyword evidence="7 14" id="KW-0479">Metal-binding</keyword>
<evidence type="ECO:0000259" key="18">
    <source>
        <dbReference type="PROSITE" id="PS51918"/>
    </source>
</evidence>
<gene>
    <name evidence="14 19" type="primary">miaB</name>
    <name evidence="19" type="ORF">NCTC7922_06565</name>
</gene>
<dbReference type="AlphaFoldDB" id="A0A377DI78"/>
<keyword evidence="8 14" id="KW-0408">Iron</keyword>
<dbReference type="InterPro" id="IPR058240">
    <property type="entry name" value="rSAM_sf"/>
</dbReference>
<keyword evidence="15" id="KW-1133">Transmembrane helix</keyword>
<keyword evidence="9 14" id="KW-0411">Iron-sulfur</keyword>
<evidence type="ECO:0000256" key="9">
    <source>
        <dbReference type="ARBA" id="ARBA00023014"/>
    </source>
</evidence>
<evidence type="ECO:0000259" key="17">
    <source>
        <dbReference type="PROSITE" id="PS51449"/>
    </source>
</evidence>
<dbReference type="PANTHER" id="PTHR43020:SF2">
    <property type="entry name" value="MITOCHONDRIAL TRNA METHYLTHIOTRANSFERASE CDK5RAP1"/>
    <property type="match status" value="1"/>
</dbReference>
<dbReference type="HAMAP" id="MF_01864">
    <property type="entry name" value="tRNA_metthiotr_MiaB"/>
    <property type="match status" value="1"/>
</dbReference>
<dbReference type="Pfam" id="PF01938">
    <property type="entry name" value="TRAM"/>
    <property type="match status" value="1"/>
</dbReference>
<dbReference type="PROSITE" id="PS50926">
    <property type="entry name" value="TRAM"/>
    <property type="match status" value="1"/>
</dbReference>
<dbReference type="CDD" id="cd01335">
    <property type="entry name" value="Radical_SAM"/>
    <property type="match status" value="1"/>
</dbReference>
<dbReference type="InterPro" id="IPR020612">
    <property type="entry name" value="Methylthiotransferase_CS"/>
</dbReference>
<evidence type="ECO:0000256" key="13">
    <source>
        <dbReference type="ARBA" id="ARBA00052587"/>
    </source>
</evidence>
<evidence type="ECO:0000256" key="1">
    <source>
        <dbReference type="ARBA" id="ARBA00003234"/>
    </source>
</evidence>
<evidence type="ECO:0000259" key="16">
    <source>
        <dbReference type="PROSITE" id="PS50926"/>
    </source>
</evidence>
<dbReference type="PROSITE" id="PS51918">
    <property type="entry name" value="RADICAL_SAM"/>
    <property type="match status" value="1"/>
</dbReference>
<dbReference type="FunFam" id="3.80.30.20:FF:000001">
    <property type="entry name" value="tRNA-2-methylthio-N(6)-dimethylallyladenosine synthase 2"/>
    <property type="match status" value="1"/>
</dbReference>
<keyword evidence="15" id="KW-0812">Transmembrane</keyword>
<dbReference type="Pfam" id="PF00919">
    <property type="entry name" value="UPF0004"/>
    <property type="match status" value="1"/>
</dbReference>
<dbReference type="SUPFAM" id="SSF102114">
    <property type="entry name" value="Radical SAM enzymes"/>
    <property type="match status" value="1"/>
</dbReference>
<dbReference type="InterPro" id="IPR006638">
    <property type="entry name" value="Elp3/MiaA/NifB-like_rSAM"/>
</dbReference>
<keyword evidence="3 14" id="KW-0963">Cytoplasm</keyword>
<sequence>MTKKLHIKTWGCQMNEYDSSKMADLLDATHGYQLTDVAEEADVLLLNTCSIREKAQEKVFHQLGRWKLLKEKNPDLIIGVGGCVASQEGEHIRQRAHYVDIIFGPQTLHRLPEMINSVRGDRSPVVDISFPEIEKFDRLPEPRAEGPTAFVSIMEGCNKYCTYCVVPYTRGEEVSRPSDDILFEIAQLAAQGVREVNLLGQNVNAWRGENYDGTTGSFADLLRLVAAIDGIDRIRFTTSHPIEFTDDIIEVYRDTPELVSFLHLPVQSGSDRILNLMGRTHTALEYKAIIRKLRAARPDIQISSDFIVGFPGETTEDFEKTMKLIADVNFDMSYSFIFSARPGTPAADMVDDVPEEEKKQRLYILQERINQQAMAWSRRMLGTTQRILVEGTSRKSIMELSGRTENNRVVNFEGTPDMIGKFVDVEITDVYPNSLRGKVVRTEDEMGLRVAENTGIGHCPYPQRKRPWRGLLSAVILRPAVPVGLVFSLFIPIFIAMLAPFSCGVNNFLIGR</sequence>
<dbReference type="InterPro" id="IPR038135">
    <property type="entry name" value="Methylthiotransferase_N_sf"/>
</dbReference>
<dbReference type="SFLD" id="SFLDF00273">
    <property type="entry name" value="(dimethylallyl)adenosine_tRNA"/>
    <property type="match status" value="1"/>
</dbReference>
<name>A0A377DI78_ECOLX</name>
<evidence type="ECO:0000256" key="10">
    <source>
        <dbReference type="ARBA" id="ARBA00033765"/>
    </source>
</evidence>
<dbReference type="PROSITE" id="PS51449">
    <property type="entry name" value="MTTASE_N"/>
    <property type="match status" value="1"/>
</dbReference>
<evidence type="ECO:0000256" key="8">
    <source>
        <dbReference type="ARBA" id="ARBA00023004"/>
    </source>
</evidence>
<dbReference type="Gene3D" id="3.40.50.12160">
    <property type="entry name" value="Methylthiotransferase, N-terminal domain"/>
    <property type="match status" value="1"/>
</dbReference>
<dbReference type="Pfam" id="PF04055">
    <property type="entry name" value="Radical_SAM"/>
    <property type="match status" value="1"/>
</dbReference>
<dbReference type="SMART" id="SM00729">
    <property type="entry name" value="Elp3"/>
    <property type="match status" value="1"/>
</dbReference>
<comment type="cofactor">
    <cofactor evidence="14">
        <name>[4Fe-4S] cluster</name>
        <dbReference type="ChEBI" id="CHEBI:49883"/>
    </cofactor>
    <text evidence="14">Binds 2 [4Fe-4S] clusters. One cluster is coordinated with 3 cysteines and an exchangeable S-adenosyl-L-methionine.</text>
</comment>
<dbReference type="InterPro" id="IPR005839">
    <property type="entry name" value="Methylthiotransferase"/>
</dbReference>
<evidence type="ECO:0000313" key="19">
    <source>
        <dbReference type="EMBL" id="STM20716.1"/>
    </source>
</evidence>
<evidence type="ECO:0000256" key="5">
    <source>
        <dbReference type="ARBA" id="ARBA00022691"/>
    </source>
</evidence>
<protein>
    <recommendedName>
        <fullName evidence="10 14">tRNA-2-methylthio-N(6)-dimethylallyladenosine synthase</fullName>
        <ecNumber evidence="10 14">2.8.4.3</ecNumber>
    </recommendedName>
    <alternativeName>
        <fullName evidence="14">(Dimethylallyl)adenosine tRNA methylthiotransferase MiaB</fullName>
    </alternativeName>
    <alternativeName>
        <fullName evidence="14">tRNA-i(6)A37 methylthiotransferase</fullName>
    </alternativeName>
</protein>